<comment type="caution">
    <text evidence="2">The sequence shown here is derived from an EMBL/GenBank/DDBJ whole genome shotgun (WGS) entry which is preliminary data.</text>
</comment>
<evidence type="ECO:0000313" key="3">
    <source>
        <dbReference type="Proteomes" id="UP001358586"/>
    </source>
</evidence>
<feature type="compositionally biased region" description="Polar residues" evidence="1">
    <location>
        <begin position="99"/>
        <end position="120"/>
    </location>
</feature>
<protein>
    <recommendedName>
        <fullName evidence="4">Aminotransferase-like plant mobile domain-containing protein</fullName>
    </recommendedName>
</protein>
<evidence type="ECO:0000256" key="1">
    <source>
        <dbReference type="SAM" id="MobiDB-lite"/>
    </source>
</evidence>
<accession>A0ABR0MFJ6</accession>
<dbReference type="EMBL" id="JARKNE010000013">
    <property type="protein sequence ID" value="KAK5771985.1"/>
    <property type="molecule type" value="Genomic_DNA"/>
</dbReference>
<name>A0ABR0MFJ6_GOSAR</name>
<gene>
    <name evidence="2" type="ORF">PVK06_048243</name>
</gene>
<sequence>MHQTDRVLRQFGFRQSIPEEPNVLDEQQKINLQLTNMNWSLFWSKYIKIWENQYYYILDRELIIVPELACIPDYMSWFRIHGKPYLLLKEQRRKDDGTDPSTAPTQSSGPSIVPTQSQGLMPQPTTPTSQPLQIMPVLCSLEYMARCISFPNDSDSTDDIWAIIAGGIARGTVNELISLPFPIAIWNSNTSAVGDANTSRFYILPRWVILPTPTTGATITPAGATITLTRATKKESNA</sequence>
<keyword evidence="3" id="KW-1185">Reference proteome</keyword>
<feature type="region of interest" description="Disordered" evidence="1">
    <location>
        <begin position="93"/>
        <end position="129"/>
    </location>
</feature>
<organism evidence="2 3">
    <name type="scientific">Gossypium arboreum</name>
    <name type="common">Tree cotton</name>
    <name type="synonym">Gossypium nanking</name>
    <dbReference type="NCBI Taxonomy" id="29729"/>
    <lineage>
        <taxon>Eukaryota</taxon>
        <taxon>Viridiplantae</taxon>
        <taxon>Streptophyta</taxon>
        <taxon>Embryophyta</taxon>
        <taxon>Tracheophyta</taxon>
        <taxon>Spermatophyta</taxon>
        <taxon>Magnoliopsida</taxon>
        <taxon>eudicotyledons</taxon>
        <taxon>Gunneridae</taxon>
        <taxon>Pentapetalae</taxon>
        <taxon>rosids</taxon>
        <taxon>malvids</taxon>
        <taxon>Malvales</taxon>
        <taxon>Malvaceae</taxon>
        <taxon>Malvoideae</taxon>
        <taxon>Gossypium</taxon>
    </lineage>
</organism>
<dbReference type="Proteomes" id="UP001358586">
    <property type="component" value="Chromosome 13"/>
</dbReference>
<evidence type="ECO:0000313" key="2">
    <source>
        <dbReference type="EMBL" id="KAK5771985.1"/>
    </source>
</evidence>
<proteinExistence type="predicted"/>
<evidence type="ECO:0008006" key="4">
    <source>
        <dbReference type="Google" id="ProtNLM"/>
    </source>
</evidence>
<reference evidence="2 3" key="1">
    <citation type="submission" date="2023-03" db="EMBL/GenBank/DDBJ databases">
        <title>WGS of Gossypium arboreum.</title>
        <authorList>
            <person name="Yu D."/>
        </authorList>
    </citation>
    <scope>NUCLEOTIDE SEQUENCE [LARGE SCALE GENOMIC DNA]</scope>
    <source>
        <tissue evidence="2">Leaf</tissue>
    </source>
</reference>